<dbReference type="InterPro" id="IPR011460">
    <property type="entry name" value="Lcl_C"/>
</dbReference>
<name>A0A0F3GUW6_9BACT</name>
<evidence type="ECO:0000259" key="1">
    <source>
        <dbReference type="Pfam" id="PF07603"/>
    </source>
</evidence>
<dbReference type="Proteomes" id="UP000033423">
    <property type="component" value="Unassembled WGS sequence"/>
</dbReference>
<evidence type="ECO:0000313" key="3">
    <source>
        <dbReference type="Proteomes" id="UP000033423"/>
    </source>
</evidence>
<dbReference type="Pfam" id="PF07603">
    <property type="entry name" value="Lcl_C"/>
    <property type="match status" value="1"/>
</dbReference>
<accession>A0A0F3GUW6</accession>
<comment type="caution">
    <text evidence="2">The sequence shown here is derived from an EMBL/GenBank/DDBJ whole genome shotgun (WGS) entry which is preliminary data.</text>
</comment>
<proteinExistence type="predicted"/>
<evidence type="ECO:0000313" key="2">
    <source>
        <dbReference type="EMBL" id="KJU85705.1"/>
    </source>
</evidence>
<dbReference type="Pfam" id="PF13620">
    <property type="entry name" value="CarboxypepD_reg"/>
    <property type="match status" value="1"/>
</dbReference>
<dbReference type="Gene3D" id="2.60.40.1120">
    <property type="entry name" value="Carboxypeptidase-like, regulatory domain"/>
    <property type="match status" value="1"/>
</dbReference>
<protein>
    <submittedName>
        <fullName evidence="2">OmpA protein</fullName>
    </submittedName>
</protein>
<dbReference type="EMBL" id="LACI01000896">
    <property type="protein sequence ID" value="KJU85705.1"/>
    <property type="molecule type" value="Genomic_DNA"/>
</dbReference>
<dbReference type="SUPFAM" id="SSF49464">
    <property type="entry name" value="Carboxypeptidase regulatory domain-like"/>
    <property type="match status" value="1"/>
</dbReference>
<dbReference type="AlphaFoldDB" id="A0A0F3GUW6"/>
<keyword evidence="3" id="KW-1185">Reference proteome</keyword>
<feature type="domain" description="Lcl C-terminal" evidence="1">
    <location>
        <begin position="117"/>
        <end position="194"/>
    </location>
</feature>
<organism evidence="2 3">
    <name type="scientific">Candidatus Magnetobacterium bavaricum</name>
    <dbReference type="NCBI Taxonomy" id="29290"/>
    <lineage>
        <taxon>Bacteria</taxon>
        <taxon>Pseudomonadati</taxon>
        <taxon>Nitrospirota</taxon>
        <taxon>Thermodesulfovibrionia</taxon>
        <taxon>Thermodesulfovibrionales</taxon>
        <taxon>Candidatus Magnetobacteriaceae</taxon>
        <taxon>Candidatus Magnetobacterium</taxon>
    </lineage>
</organism>
<sequence length="234" mass="25903">MKNKTSIIFIFLICSILIFGCSKKSGIEGRVVNVKGQPIANVKVIAKQVQPIKDYEYFDTKTDSNGKFCFKKLFPVSDYTLTVADYCGSISLRSGPEGQTAIAPSDIVSRFKILKDIVEDMTTGLQWSKDGGTPDVGNCVGGRMVWHKANEYIKCLNSNHYFGYSNWRLPTEEELKGVWTLKQKENCFTHVQSASINPFQLPAAFKNRSSLSALNSSSDKLIVNSAPSGKSTFS</sequence>
<reference evidence="2 3" key="1">
    <citation type="submission" date="2015-02" db="EMBL/GenBank/DDBJ databases">
        <title>Single-cell genomics of uncultivated deep-branching MTB reveals a conserved set of magnetosome genes.</title>
        <authorList>
            <person name="Kolinko S."/>
            <person name="Richter M."/>
            <person name="Glockner F.O."/>
            <person name="Brachmann A."/>
            <person name="Schuler D."/>
        </authorList>
    </citation>
    <scope>NUCLEOTIDE SEQUENCE [LARGE SCALE GENOMIC DNA]</scope>
    <source>
        <strain evidence="2">TM-1</strain>
    </source>
</reference>
<dbReference type="PROSITE" id="PS51257">
    <property type="entry name" value="PROKAR_LIPOPROTEIN"/>
    <property type="match status" value="1"/>
</dbReference>
<dbReference type="InterPro" id="IPR008969">
    <property type="entry name" value="CarboxyPept-like_regulatory"/>
</dbReference>
<feature type="non-terminal residue" evidence="2">
    <location>
        <position position="234"/>
    </location>
</feature>
<gene>
    <name evidence="2" type="ORF">MBAV_002101</name>
</gene>